<dbReference type="InterPro" id="IPR057326">
    <property type="entry name" value="KR_dom"/>
</dbReference>
<dbReference type="InterPro" id="IPR013968">
    <property type="entry name" value="PKS_KR"/>
</dbReference>
<dbReference type="PANTHER" id="PTHR45398:SF1">
    <property type="entry name" value="ENZYME, PUTATIVE (JCVI)-RELATED"/>
    <property type="match status" value="1"/>
</dbReference>
<dbReference type="SMART" id="SM00823">
    <property type="entry name" value="PKS_PP"/>
    <property type="match status" value="1"/>
</dbReference>
<dbReference type="PROSITE" id="PS00455">
    <property type="entry name" value="AMP_BINDING"/>
    <property type="match status" value="1"/>
</dbReference>
<evidence type="ECO:0000313" key="7">
    <source>
        <dbReference type="Proteomes" id="UP000315112"/>
    </source>
</evidence>
<dbReference type="InterPro" id="IPR020806">
    <property type="entry name" value="PKS_PP-bd"/>
</dbReference>
<evidence type="ECO:0000313" key="5">
    <source>
        <dbReference type="EMBL" id="QGZ37687.1"/>
    </source>
</evidence>
<dbReference type="Pfam" id="PF00550">
    <property type="entry name" value="PP-binding"/>
    <property type="match status" value="1"/>
</dbReference>
<dbReference type="InterPro" id="IPR036736">
    <property type="entry name" value="ACP-like_sf"/>
</dbReference>
<accession>A0A562PPV1</accession>
<dbReference type="OrthoDB" id="5480912at2"/>
<dbReference type="Gene3D" id="3.30.559.30">
    <property type="entry name" value="Nonribosomal peptide synthetase, condensation domain"/>
    <property type="match status" value="3"/>
</dbReference>
<reference evidence="5 8" key="3">
    <citation type="submission" date="2019-12" db="EMBL/GenBank/DDBJ databases">
        <title>Draft Genome Sequences of Six Type Strains of the Genus Massilia.</title>
        <authorList>
            <person name="Miess H."/>
            <person name="Frediansyah A."/>
            <person name="Goeker M."/>
            <person name="Gross H."/>
        </authorList>
    </citation>
    <scope>NUCLEOTIDE SEQUENCE [LARGE SCALE GENOMIC DNA]</scope>
    <source>
        <strain evidence="5 8">DSM 26639</strain>
    </source>
</reference>
<proteinExistence type="predicted"/>
<dbReference type="InterPro" id="IPR020845">
    <property type="entry name" value="AMP-binding_CS"/>
</dbReference>
<keyword evidence="3" id="KW-0597">Phosphoprotein</keyword>
<dbReference type="Proteomes" id="UP000437862">
    <property type="component" value="Chromosome"/>
</dbReference>
<dbReference type="Pfam" id="PF00668">
    <property type="entry name" value="Condensation"/>
    <property type="match status" value="3"/>
</dbReference>
<dbReference type="Gene3D" id="3.30.300.30">
    <property type="match status" value="2"/>
</dbReference>
<dbReference type="SUPFAM" id="SSF51735">
    <property type="entry name" value="NAD(P)-binding Rossmann-fold domains"/>
    <property type="match status" value="2"/>
</dbReference>
<dbReference type="Pfam" id="PF13193">
    <property type="entry name" value="AMP-binding_C"/>
    <property type="match status" value="1"/>
</dbReference>
<evidence type="ECO:0000313" key="8">
    <source>
        <dbReference type="Proteomes" id="UP000437862"/>
    </source>
</evidence>
<dbReference type="GO" id="GO:0003824">
    <property type="term" value="F:catalytic activity"/>
    <property type="evidence" value="ECO:0007669"/>
    <property type="project" value="InterPro"/>
</dbReference>
<dbReference type="InterPro" id="IPR009081">
    <property type="entry name" value="PP-bd_ACP"/>
</dbReference>
<gene>
    <name evidence="5" type="ORF">GO485_00515</name>
    <name evidence="6" type="ORF">IP92_02844</name>
</gene>
<dbReference type="EMBL" id="CP046904">
    <property type="protein sequence ID" value="QGZ37687.1"/>
    <property type="molecule type" value="Genomic_DNA"/>
</dbReference>
<reference evidence="6 7" key="1">
    <citation type="journal article" date="2015" name="Stand. Genomic Sci.">
        <title>Genomic Encyclopedia of Bacterial and Archaeal Type Strains, Phase III: the genomes of soil and plant-associated and newly described type strains.</title>
        <authorList>
            <person name="Whitman W.B."/>
            <person name="Woyke T."/>
            <person name="Klenk H.P."/>
            <person name="Zhou Y."/>
            <person name="Lilburn T.G."/>
            <person name="Beck B.J."/>
            <person name="De Vos P."/>
            <person name="Vandamme P."/>
            <person name="Eisen J.A."/>
            <person name="Garrity G."/>
            <person name="Hugenholtz P."/>
            <person name="Kyrpides N.C."/>
        </authorList>
    </citation>
    <scope>NUCLEOTIDE SEQUENCE [LARGE SCALE GENOMIC DNA]</scope>
    <source>
        <strain evidence="6 7">CGMCC 1.10685</strain>
    </source>
</reference>
<feature type="domain" description="Carrier" evidence="4">
    <location>
        <begin position="1842"/>
        <end position="1916"/>
    </location>
</feature>
<dbReference type="SUPFAM" id="SSF47336">
    <property type="entry name" value="ACP-like"/>
    <property type="match status" value="1"/>
</dbReference>
<dbReference type="InterPro" id="IPR023213">
    <property type="entry name" value="CAT-like_dom_sf"/>
</dbReference>
<evidence type="ECO:0000259" key="4">
    <source>
        <dbReference type="PROSITE" id="PS50075"/>
    </source>
</evidence>
<dbReference type="RefSeq" id="WP_145875982.1">
    <property type="nucleotide sequence ID" value="NZ_CP046904.1"/>
</dbReference>
<dbReference type="CDD" id="cd19531">
    <property type="entry name" value="LCL_NRPS-like"/>
    <property type="match status" value="1"/>
</dbReference>
<evidence type="ECO:0000256" key="1">
    <source>
        <dbReference type="ARBA" id="ARBA00001957"/>
    </source>
</evidence>
<organism evidence="6 7">
    <name type="scientific">Pseudoduganella flava</name>
    <dbReference type="NCBI Taxonomy" id="871742"/>
    <lineage>
        <taxon>Bacteria</taxon>
        <taxon>Pseudomonadati</taxon>
        <taxon>Pseudomonadota</taxon>
        <taxon>Betaproteobacteria</taxon>
        <taxon>Burkholderiales</taxon>
        <taxon>Oxalobacteraceae</taxon>
        <taxon>Telluria group</taxon>
        <taxon>Pseudoduganella</taxon>
    </lineage>
</organism>
<dbReference type="InterPro" id="IPR045851">
    <property type="entry name" value="AMP-bd_C_sf"/>
</dbReference>
<dbReference type="GO" id="GO:0031177">
    <property type="term" value="F:phosphopantetheine binding"/>
    <property type="evidence" value="ECO:0007669"/>
    <property type="project" value="InterPro"/>
</dbReference>
<dbReference type="Gene3D" id="1.10.1200.10">
    <property type="entry name" value="ACP-like"/>
    <property type="match status" value="1"/>
</dbReference>
<dbReference type="SMART" id="SM00822">
    <property type="entry name" value="PKS_KR"/>
    <property type="match status" value="1"/>
</dbReference>
<evidence type="ECO:0000313" key="6">
    <source>
        <dbReference type="EMBL" id="TWI46485.1"/>
    </source>
</evidence>
<protein>
    <submittedName>
        <fullName evidence="6">Non-ribosomal peptide synthase protein (TIGR01720 family)</fullName>
    </submittedName>
    <submittedName>
        <fullName evidence="5">SDR family NAD(P)-dependent oxidoreductase</fullName>
    </submittedName>
</protein>
<evidence type="ECO:0000256" key="2">
    <source>
        <dbReference type="ARBA" id="ARBA00022450"/>
    </source>
</evidence>
<dbReference type="Gene3D" id="3.40.50.720">
    <property type="entry name" value="NAD(P)-binding Rossmann-like Domain"/>
    <property type="match status" value="1"/>
</dbReference>
<dbReference type="InterPro" id="IPR036291">
    <property type="entry name" value="NAD(P)-bd_dom_sf"/>
</dbReference>
<dbReference type="InterPro" id="IPR001242">
    <property type="entry name" value="Condensation_dom"/>
</dbReference>
<dbReference type="PROSITE" id="PS50075">
    <property type="entry name" value="CARRIER"/>
    <property type="match status" value="1"/>
</dbReference>
<comment type="cofactor">
    <cofactor evidence="1">
        <name>pantetheine 4'-phosphate</name>
        <dbReference type="ChEBI" id="CHEBI:47942"/>
    </cofactor>
</comment>
<evidence type="ECO:0000256" key="3">
    <source>
        <dbReference type="ARBA" id="ARBA00022553"/>
    </source>
</evidence>
<dbReference type="EMBL" id="VLKW01000005">
    <property type="protein sequence ID" value="TWI46485.1"/>
    <property type="molecule type" value="Genomic_DNA"/>
</dbReference>
<dbReference type="Pfam" id="PF08659">
    <property type="entry name" value="KR"/>
    <property type="match status" value="1"/>
</dbReference>
<dbReference type="Pfam" id="PF00501">
    <property type="entry name" value="AMP-binding"/>
    <property type="match status" value="1"/>
</dbReference>
<reference evidence="6" key="2">
    <citation type="submission" date="2019-07" db="EMBL/GenBank/DDBJ databases">
        <authorList>
            <person name="Whitman W."/>
            <person name="Huntemann M."/>
            <person name="Clum A."/>
            <person name="Pillay M."/>
            <person name="Palaniappan K."/>
            <person name="Varghese N."/>
            <person name="Mikhailova N."/>
            <person name="Stamatis D."/>
            <person name="Reddy T."/>
            <person name="Daum C."/>
            <person name="Shapiro N."/>
            <person name="Ivanova N."/>
            <person name="Kyrpides N."/>
            <person name="Woyke T."/>
        </authorList>
    </citation>
    <scope>NUCLEOTIDE SEQUENCE</scope>
    <source>
        <strain evidence="6">CGMCC 1.10685</strain>
    </source>
</reference>
<keyword evidence="8" id="KW-1185">Reference proteome</keyword>
<dbReference type="Proteomes" id="UP000315112">
    <property type="component" value="Unassembled WGS sequence"/>
</dbReference>
<dbReference type="SUPFAM" id="SSF56801">
    <property type="entry name" value="Acetyl-CoA synthetase-like"/>
    <property type="match status" value="2"/>
</dbReference>
<dbReference type="Gene3D" id="3.40.50.12780">
    <property type="entry name" value="N-terminal domain of ligase-like"/>
    <property type="match status" value="1"/>
</dbReference>
<sequence length="2837" mass="298947">MSTLQQRLAALTPQQRNALLGKLAAQAAPAAAPSSAAPRGEPDDGALAPAQQRMWLFDSMQGDSAAYNIASVLRLRGRFDAQALERALNALVRRHEILRTRFVDSEGTPRREVLADQPLTLGRATVQPGAVDEAIARLLAAPFRLDEGPLLRVTALTAGAGDTVLVAVLHHIVADGWSLRLIETELSAAYAAALQGTDAALPPAPQYGEYVRRQREWLDSAAPRQLAYWQRQLAGAPACWPLPCERPRDGAGLEAASLLFELPAALCEAARRLAEAENGSTFMVLAAAFKLVLGRFAGTGDISIGTPVANRRERRFDGMIGMCSNTVVLRSRIGEGTFRAYLRQVRQVALDAFSHQDVPFEQVVDTLRPDRSAAYPPLFQVLFALQSTEASVLRLPGLEIEAVQLPRRASEFDLIFELFLGAGPGHGVLTYRRQLLAVATVERLRDTFIALLAQALAAPDTPVDGLLDAQAAPALHGDQIDGAGLLAAHCPLHPGDSAYLGTAVADDMANAARAWCGSAGTPVLADQSQATVLVLGPGELAALGADQLAGRRLVLLHGAEPGAGAAVGAWQCWSDPASGPCVLRAPGGTVHHRGVLRSVNALGQPLPHDAPGEWHWQPDAAAAGIATGLAGRVVRGAARLDGFAAGHAWLDGHRVDLARVEDALVRIPAVTAAAVLARQDRDGVWRGVAYVVLNQKIEPHALAALLAARLPAAWLPAGYVAVNRLPYLRDGTLDCAALARLPVLNAAACARFAAAAGMPAQAVATVWQAPAVPAPLTYERPAAVPRPARPATQPVVPADAQPALAEGAPLQPPTCAWSLAAMLHAAATRHGAHGITYLDDTAAPAQRQSYAALWTAASAVLTGLRAHGVRPGDRVVLQLDDRRDMLTAFWGCVLAGALPVPAAVPARCENGDKHMEKIVNAWPVLAPALVITQEGADTAPLARRLDLVALPQADIAALCAYPTSADWHAGAPDDTALLLLTSGSTGAPKAVRQSHRALISRSQATAQLFGFDSAVVSFNWMPLDHVGGLVMFHLLDVYLGADQIQCPTGAILTQPLRWLDCLSAHRVTNTWAPNFAYALVNEALEATEAGPWDLAPLDFILNGGESIVPRTARTFLRRLAPYGLRSDAMKPAWGMSETCSGVTFNPAFTLAAGSDDDAFVAVGAPVPGVALRIVDGADRVLPEGAEGRLQIRGAPVTAGYFNNDAANAAAFTADGWYVTGDLATLRGGSLTITGREKDVIIVNGLNYHGHELEQIAEEVPDVLEAHVAACAVRGPGHDTDRLALFFSVHERAAGALERVRRALRQALLSRGGIAPTFVVSLAPAEFPRTSIGKIQRLQLAQRFNAGEFDARLDAGAPATLPAWFHAPAWLPAPAPRPARPMPVLLAGTELPADLLRHHATRLVRVLPGERYARLGIDQFTLDPLDTEQWSGLLATLHEETGQGWHIVHATIAWQPEYAALRSVAALARAITTAQPGQVDMLDVVTGAAFALPGDADALPEHAALQGFVRSLALELPAVRCRQIDVGAADPGSLAALATEIGGVAAHDVVALRPAGRYVQALRYCAPEQPPAALSDPGWCVITGGAGGIGAALAAWLLEHTALNVLVLGRSVPQGDAGDPRYARVAQDVCDGAGVAAQLAHYQQRWQVPLTHVFHLAGALVEAPVAALDDAALLHALHAKARGAAVLHDVLADRPGVEIVHFGSANGYFGGAGVAAYAAANAALDALVARRRAAGGRARCLHWSMWDEVGMSRGYALKAQSAARGYLPLAPAQGLDSLWLASSSDAPVVLVGLDAASPNIARHVDAPLAAAWTLRAPAPATACDDFGTPLAVVQEGGIAAAAQPLTPMEQRLAAVWRDVLRVPVDDAAANFFELGGDSIMAIQLVARAAKAGIGLAPRAIFECQTLAELARAAAVDDGAEDDAAPLTGPVPLAPIQRWFFAQDFAARHHMNQSVLLRLQRRIAPDVLRQALQALVRQHDMLRARFVEADGAVVQHLAGDVAVPLDVIAVAPGEAALAQACDALQAGLDLARGPLLRAGYLQGATAADDRLLIVAHHLVVDGVSWRILVDDLEHCIAELEQGRMPRLGRKSTSYRDWVAAQAAQAAASRDAALAYWRDATALPGALPAPAAGANLRGTEQAVELRFDAALTEAVLHALPTAAGMGPDDVLLAAFYDAWRDWAGGRLLLTLEGHGRGGTADGIDLSRTVGWFTAMYPVAIDAPGVPLAALPAALHAQLAVVPGAGRPYLALRHGDDAAARAVLAAGHAPAVSFNYLGRFDVEDDRLLRFASEAPGAQIAPGQQRIHELDVVGAVVDGALRMSFIHGAERYPRTAVAALAERFAAALRALAEAPAARRWTAEHPDLAAQLAARGIAAADVDSVAPATPMQAGMIYESQVSGVAGTFVSHLVNELGGALDTAALRAAWQGVVARHAVYRTAFVPGRDGGWLQVVLRRATLPWVELDWSALPADEQEARFARLLDDDARAGFAPDRAPLLRIHLIRMAPARYRMLVAEHHCVSDGWSRGIVLADVAALYRGAGVLAPAVPFGRYADWLRGFDAPRAQAYWDGLLAGAAPLPPFACQAPARADKGGAAVQHRHALRLSAALSGRLAEAARTRRVTLAALAQAAWCWTMAAHTGRHDVTFLTVHAGRPHALDGVERIVGPLLATVPVRVDLDGVVSVAGAAQALQRLQVERAEHGFLPLARSCAALGRDGLRGASGTLFVFENFPLTAPPAAAGELDVLWVHHVDRSDLPLSVMVVPGEQLEVVFYTRDDCYDGEAVALVADSYERMLEAAAAAPEAAPDLDNWLGDADLAERAARLARRGAIDAAPAGAAEFEF</sequence>
<dbReference type="PANTHER" id="PTHR45398">
    <property type="match status" value="1"/>
</dbReference>
<name>A0A562PPV1_9BURK</name>
<dbReference type="InterPro" id="IPR000873">
    <property type="entry name" value="AMP-dep_synth/lig_dom"/>
</dbReference>
<dbReference type="InterPro" id="IPR006162">
    <property type="entry name" value="Ppantetheine_attach_site"/>
</dbReference>
<dbReference type="InterPro" id="IPR025110">
    <property type="entry name" value="AMP-bd_C"/>
</dbReference>
<dbReference type="InterPro" id="IPR042099">
    <property type="entry name" value="ANL_N_sf"/>
</dbReference>
<keyword evidence="2" id="KW-0596">Phosphopantetheine</keyword>
<dbReference type="PROSITE" id="PS00012">
    <property type="entry name" value="PHOSPHOPANTETHEINE"/>
    <property type="match status" value="1"/>
</dbReference>
<dbReference type="SUPFAM" id="SSF52777">
    <property type="entry name" value="CoA-dependent acyltransferases"/>
    <property type="match status" value="6"/>
</dbReference>
<dbReference type="Gene3D" id="3.30.559.10">
    <property type="entry name" value="Chloramphenicol acetyltransferase-like domain"/>
    <property type="match status" value="3"/>
</dbReference>